<dbReference type="Pfam" id="PF13682">
    <property type="entry name" value="CZB"/>
    <property type="match status" value="1"/>
</dbReference>
<dbReference type="Pfam" id="PF00015">
    <property type="entry name" value="MCPsignal"/>
    <property type="match status" value="1"/>
</dbReference>
<gene>
    <name evidence="9" type="ORF">EDC61_101230</name>
</gene>
<dbReference type="CDD" id="cd11386">
    <property type="entry name" value="MCP_signal"/>
    <property type="match status" value="1"/>
</dbReference>
<dbReference type="Proteomes" id="UP000295135">
    <property type="component" value="Unassembled WGS sequence"/>
</dbReference>
<dbReference type="InterPro" id="IPR025991">
    <property type="entry name" value="Chemoreceptor_zinc-bind_dom"/>
</dbReference>
<reference evidence="9 10" key="1">
    <citation type="submission" date="2019-03" db="EMBL/GenBank/DDBJ databases">
        <title>Genomic Encyclopedia of Type Strains, Phase IV (KMG-IV): sequencing the most valuable type-strain genomes for metagenomic binning, comparative biology and taxonomic classification.</title>
        <authorList>
            <person name="Goeker M."/>
        </authorList>
    </citation>
    <scope>NUCLEOTIDE SEQUENCE [LARGE SCALE GENOMIC DNA]</scope>
    <source>
        <strain evidence="9 10">DSM 103923</strain>
    </source>
</reference>
<evidence type="ECO:0000256" key="1">
    <source>
        <dbReference type="ARBA" id="ARBA00004370"/>
    </source>
</evidence>
<evidence type="ECO:0000256" key="2">
    <source>
        <dbReference type="ARBA" id="ARBA00023224"/>
    </source>
</evidence>
<dbReference type="EMBL" id="SLZY01000001">
    <property type="protein sequence ID" value="TCS74007.1"/>
    <property type="molecule type" value="Genomic_DNA"/>
</dbReference>
<dbReference type="Pfam" id="PF08376">
    <property type="entry name" value="NIT"/>
    <property type="match status" value="1"/>
</dbReference>
<dbReference type="InterPro" id="IPR003660">
    <property type="entry name" value="HAMP_dom"/>
</dbReference>
<dbReference type="AlphaFoldDB" id="A0A4V2UR14"/>
<comment type="caution">
    <text evidence="9">The sequence shown here is derived from an EMBL/GenBank/DDBJ whole genome shotgun (WGS) entry which is preliminary data.</text>
</comment>
<dbReference type="InterPro" id="IPR010910">
    <property type="entry name" value="Nitrate/nitrite_sensing_bac"/>
</dbReference>
<keyword evidence="5" id="KW-0812">Transmembrane</keyword>
<dbReference type="OrthoDB" id="9782798at2"/>
<evidence type="ECO:0000313" key="9">
    <source>
        <dbReference type="EMBL" id="TCS74007.1"/>
    </source>
</evidence>
<dbReference type="Pfam" id="PF00672">
    <property type="entry name" value="HAMP"/>
    <property type="match status" value="1"/>
</dbReference>
<feature type="domain" description="Methyl-accepting transducer" evidence="6">
    <location>
        <begin position="512"/>
        <end position="748"/>
    </location>
</feature>
<dbReference type="PRINTS" id="PR00260">
    <property type="entry name" value="CHEMTRNSDUCR"/>
</dbReference>
<feature type="domain" description="NIT" evidence="8">
    <location>
        <begin position="177"/>
        <end position="423"/>
    </location>
</feature>
<dbReference type="GO" id="GO:0007165">
    <property type="term" value="P:signal transduction"/>
    <property type="evidence" value="ECO:0007669"/>
    <property type="project" value="UniProtKB-KW"/>
</dbReference>
<evidence type="ECO:0000259" key="6">
    <source>
        <dbReference type="PROSITE" id="PS50111"/>
    </source>
</evidence>
<evidence type="ECO:0000259" key="8">
    <source>
        <dbReference type="PROSITE" id="PS50906"/>
    </source>
</evidence>
<accession>A0A4V2UR14</accession>
<evidence type="ECO:0000256" key="5">
    <source>
        <dbReference type="SAM" id="Phobius"/>
    </source>
</evidence>
<dbReference type="PROSITE" id="PS50885">
    <property type="entry name" value="HAMP"/>
    <property type="match status" value="1"/>
</dbReference>
<dbReference type="PANTHER" id="PTHR32089:SF112">
    <property type="entry name" value="LYSOZYME-LIKE PROTEIN-RELATED"/>
    <property type="match status" value="1"/>
</dbReference>
<dbReference type="Gene3D" id="1.10.287.950">
    <property type="entry name" value="Methyl-accepting chemotaxis protein"/>
    <property type="match status" value="1"/>
</dbReference>
<evidence type="ECO:0000256" key="3">
    <source>
        <dbReference type="ARBA" id="ARBA00029447"/>
    </source>
</evidence>
<dbReference type="FunFam" id="1.10.287.950:FF:000001">
    <property type="entry name" value="Methyl-accepting chemotaxis sensory transducer"/>
    <property type="match status" value="1"/>
</dbReference>
<dbReference type="SMART" id="SM00283">
    <property type="entry name" value="MA"/>
    <property type="match status" value="1"/>
</dbReference>
<sequence>MAAEQKNFLDEAVTAHGRWKVRLRNFAAGMEAINPDDASKDCLCALGKWIYGEGAKLANKEGFSQLKSEHANFHRCAGAIAQKISDGEVKQANILLDDENSDFNLASKRTIAAIKQFKETLSQSTKGLANKSLRTKLMYLLATPILALAVYSAMVVKEHAEEWQLYSTLGRSMDVSVSIGALVHKLQVERGLSSGFVQSHGERFGNEVKAARSESDEAVGGLRQASDQVKDRMPETVAASLAGALQALEQLPGHRDKIGQLALTPAAATSVYTSLIGQLLNTVPGIAEHSSDAKIALAVAAYNALMLGKENAGQERALMTAVVTAGKFEPEQARKWRELLAKQQAYFRQFEAYATPEVKAYYQDKSKAAAFATVDAMRKAIDGEGGAMPDAEAWFKSATERINLLNEVENFAAAKIKARSDELIAHAKITLFVQGGVGLVVLALTIFFGFWVMNHIQRALRGLTNSIQGVEQSGDFSLRAHVAGSDEIAMAAKAFNNLMDSFQAVETEISYASRMVVGSSDEMTAALNSLLASSREQSEAAASMAAAVEEMAVSIGMVADNASETEKLSEKATEESQAGEQVVQRAAEEMAQIASSVDSSAQHIQSLAEHSGQISGIVGVIQDIAEQTNLLALNAAIEAARAGEQGRGFAVVADEVRKLAERTTKATSEIASLIERMQKETDVAVSSMTLSKEQAGKGRTMAREVGEALALISDNIRQMGARIAEIAHAAREQNSATQQIAGSVEHIAQMAERNHGVVSGITETSVELKRLSDGMQRAVAHFKA</sequence>
<dbReference type="PROSITE" id="PS50111">
    <property type="entry name" value="CHEMOTAXIS_TRANSDUC_2"/>
    <property type="match status" value="1"/>
</dbReference>
<comment type="subcellular location">
    <subcellularLocation>
        <location evidence="1">Membrane</location>
    </subcellularLocation>
</comment>
<keyword evidence="2 4" id="KW-0807">Transducer</keyword>
<dbReference type="SMART" id="SM00304">
    <property type="entry name" value="HAMP"/>
    <property type="match status" value="2"/>
</dbReference>
<name>A0A4V2UR14_9PROT</name>
<dbReference type="GO" id="GO:0004888">
    <property type="term" value="F:transmembrane signaling receptor activity"/>
    <property type="evidence" value="ECO:0007669"/>
    <property type="project" value="InterPro"/>
</dbReference>
<dbReference type="GO" id="GO:0016020">
    <property type="term" value="C:membrane"/>
    <property type="evidence" value="ECO:0007669"/>
    <property type="project" value="UniProtKB-SubCell"/>
</dbReference>
<keyword evidence="5" id="KW-1133">Transmembrane helix</keyword>
<evidence type="ECO:0000256" key="4">
    <source>
        <dbReference type="PROSITE-ProRule" id="PRU00284"/>
    </source>
</evidence>
<evidence type="ECO:0000313" key="10">
    <source>
        <dbReference type="Proteomes" id="UP000295135"/>
    </source>
</evidence>
<keyword evidence="10" id="KW-1185">Reference proteome</keyword>
<dbReference type="PANTHER" id="PTHR32089">
    <property type="entry name" value="METHYL-ACCEPTING CHEMOTAXIS PROTEIN MCPB"/>
    <property type="match status" value="1"/>
</dbReference>
<dbReference type="Gene3D" id="1.20.120.30">
    <property type="entry name" value="Aspartate receptor, ligand-binding domain"/>
    <property type="match status" value="1"/>
</dbReference>
<dbReference type="GO" id="GO:0006935">
    <property type="term" value="P:chemotaxis"/>
    <property type="evidence" value="ECO:0007669"/>
    <property type="project" value="InterPro"/>
</dbReference>
<proteinExistence type="inferred from homology"/>
<dbReference type="InterPro" id="IPR013587">
    <property type="entry name" value="Nitrate/nitrite_sensing"/>
</dbReference>
<comment type="similarity">
    <text evidence="3">Belongs to the methyl-accepting chemotaxis (MCP) protein family.</text>
</comment>
<protein>
    <submittedName>
        <fullName evidence="9">Methyl-accepting chemotaxis protein</fullName>
    </submittedName>
</protein>
<keyword evidence="5" id="KW-0472">Membrane</keyword>
<feature type="domain" description="HAMP" evidence="7">
    <location>
        <begin position="454"/>
        <end position="507"/>
    </location>
</feature>
<dbReference type="CDD" id="cd06225">
    <property type="entry name" value="HAMP"/>
    <property type="match status" value="1"/>
</dbReference>
<evidence type="ECO:0000259" key="7">
    <source>
        <dbReference type="PROSITE" id="PS50885"/>
    </source>
</evidence>
<dbReference type="SUPFAM" id="SSF58104">
    <property type="entry name" value="Methyl-accepting chemotaxis protein (MCP) signaling domain"/>
    <property type="match status" value="1"/>
</dbReference>
<organism evidence="9 10">
    <name type="scientific">Sulfuritortus calidifontis</name>
    <dbReference type="NCBI Taxonomy" id="1914471"/>
    <lineage>
        <taxon>Bacteria</taxon>
        <taxon>Pseudomonadati</taxon>
        <taxon>Pseudomonadota</taxon>
        <taxon>Betaproteobacteria</taxon>
        <taxon>Nitrosomonadales</taxon>
        <taxon>Thiobacillaceae</taxon>
        <taxon>Sulfuritortus</taxon>
    </lineage>
</organism>
<dbReference type="PROSITE" id="PS50906">
    <property type="entry name" value="NIT"/>
    <property type="match status" value="1"/>
</dbReference>
<dbReference type="InterPro" id="IPR004089">
    <property type="entry name" value="MCPsignal_dom"/>
</dbReference>
<dbReference type="InterPro" id="IPR004090">
    <property type="entry name" value="Chemotax_Me-accpt_rcpt"/>
</dbReference>
<feature type="transmembrane region" description="Helical" evidence="5">
    <location>
        <begin position="431"/>
        <end position="453"/>
    </location>
</feature>